<dbReference type="EMBL" id="JABSTU010000001">
    <property type="protein sequence ID" value="KAH8042712.1"/>
    <property type="molecule type" value="Genomic_DNA"/>
</dbReference>
<reference evidence="2" key="2">
    <citation type="submission" date="2021-09" db="EMBL/GenBank/DDBJ databases">
        <authorList>
            <person name="Jia N."/>
            <person name="Wang J."/>
            <person name="Shi W."/>
            <person name="Du L."/>
            <person name="Sun Y."/>
            <person name="Zhan W."/>
            <person name="Jiang J."/>
            <person name="Wang Q."/>
            <person name="Zhang B."/>
            <person name="Ji P."/>
            <person name="Sakyi L.B."/>
            <person name="Cui X."/>
            <person name="Yuan T."/>
            <person name="Jiang B."/>
            <person name="Yang W."/>
            <person name="Lam T.T.-Y."/>
            <person name="Chang Q."/>
            <person name="Ding S."/>
            <person name="Wang X."/>
            <person name="Zhu J."/>
            <person name="Ruan X."/>
            <person name="Zhao L."/>
            <person name="Wei J."/>
            <person name="Que T."/>
            <person name="Du C."/>
            <person name="Cheng J."/>
            <person name="Dai P."/>
            <person name="Han X."/>
            <person name="Huang E."/>
            <person name="Gao Y."/>
            <person name="Liu J."/>
            <person name="Shao H."/>
            <person name="Ye R."/>
            <person name="Li L."/>
            <person name="Wei W."/>
            <person name="Wang X."/>
            <person name="Wang C."/>
            <person name="Huo Q."/>
            <person name="Li W."/>
            <person name="Guo W."/>
            <person name="Chen H."/>
            <person name="Chen S."/>
            <person name="Zhou L."/>
            <person name="Zhou L."/>
            <person name="Ni X."/>
            <person name="Tian J."/>
            <person name="Zhou Y."/>
            <person name="Sheng Y."/>
            <person name="Liu T."/>
            <person name="Pan Y."/>
            <person name="Xia L."/>
            <person name="Li J."/>
            <person name="Zhao F."/>
            <person name="Cao W."/>
        </authorList>
    </citation>
    <scope>NUCLEOTIDE SEQUENCE</scope>
    <source>
        <strain evidence="2">Rmic-2018</strain>
        <tissue evidence="2">Larvae</tissue>
    </source>
</reference>
<protein>
    <recommendedName>
        <fullName evidence="1">PiggyBac transposable element-derived protein domain-containing protein</fullName>
    </recommendedName>
</protein>
<evidence type="ECO:0000313" key="2">
    <source>
        <dbReference type="EMBL" id="KAH8042712.1"/>
    </source>
</evidence>
<sequence length="136" mass="15982">MVKSKGRSGIRQYLRDKIVKWGYKLWVLTDSNSGYTVQFSVYTGKRETPSVNGLAFDVVTSLCEMYFDQGYTLFMDNFYTSTSLFLQLLERKTLACGTTRKDRRMFPAELKDSTWEKKAKRGDVRWLRHQGVLYFQ</sequence>
<reference evidence="2" key="1">
    <citation type="journal article" date="2020" name="Cell">
        <title>Large-Scale Comparative Analyses of Tick Genomes Elucidate Their Genetic Diversity and Vector Capacities.</title>
        <authorList>
            <consortium name="Tick Genome and Microbiome Consortium (TIGMIC)"/>
            <person name="Jia N."/>
            <person name="Wang J."/>
            <person name="Shi W."/>
            <person name="Du L."/>
            <person name="Sun Y."/>
            <person name="Zhan W."/>
            <person name="Jiang J.F."/>
            <person name="Wang Q."/>
            <person name="Zhang B."/>
            <person name="Ji P."/>
            <person name="Bell-Sakyi L."/>
            <person name="Cui X.M."/>
            <person name="Yuan T.T."/>
            <person name="Jiang B.G."/>
            <person name="Yang W.F."/>
            <person name="Lam T.T."/>
            <person name="Chang Q.C."/>
            <person name="Ding S.J."/>
            <person name="Wang X.J."/>
            <person name="Zhu J.G."/>
            <person name="Ruan X.D."/>
            <person name="Zhao L."/>
            <person name="Wei J.T."/>
            <person name="Ye R.Z."/>
            <person name="Que T.C."/>
            <person name="Du C.H."/>
            <person name="Zhou Y.H."/>
            <person name="Cheng J.X."/>
            <person name="Dai P.F."/>
            <person name="Guo W.B."/>
            <person name="Han X.H."/>
            <person name="Huang E.J."/>
            <person name="Li L.F."/>
            <person name="Wei W."/>
            <person name="Gao Y.C."/>
            <person name="Liu J.Z."/>
            <person name="Shao H.Z."/>
            <person name="Wang X."/>
            <person name="Wang C.C."/>
            <person name="Yang T.C."/>
            <person name="Huo Q.B."/>
            <person name="Li W."/>
            <person name="Chen H.Y."/>
            <person name="Chen S.E."/>
            <person name="Zhou L.G."/>
            <person name="Ni X.B."/>
            <person name="Tian J.H."/>
            <person name="Sheng Y."/>
            <person name="Liu T."/>
            <person name="Pan Y.S."/>
            <person name="Xia L.Y."/>
            <person name="Li J."/>
            <person name="Zhao F."/>
            <person name="Cao W.C."/>
        </authorList>
    </citation>
    <scope>NUCLEOTIDE SEQUENCE</scope>
    <source>
        <strain evidence="2">Rmic-2018</strain>
    </source>
</reference>
<comment type="caution">
    <text evidence="2">The sequence shown here is derived from an EMBL/GenBank/DDBJ whole genome shotgun (WGS) entry which is preliminary data.</text>
</comment>
<dbReference type="PANTHER" id="PTHR46599:SF3">
    <property type="entry name" value="PIGGYBAC TRANSPOSABLE ELEMENT-DERIVED PROTEIN 4"/>
    <property type="match status" value="1"/>
</dbReference>
<organism evidence="2 3">
    <name type="scientific">Rhipicephalus microplus</name>
    <name type="common">Cattle tick</name>
    <name type="synonym">Boophilus microplus</name>
    <dbReference type="NCBI Taxonomy" id="6941"/>
    <lineage>
        <taxon>Eukaryota</taxon>
        <taxon>Metazoa</taxon>
        <taxon>Ecdysozoa</taxon>
        <taxon>Arthropoda</taxon>
        <taxon>Chelicerata</taxon>
        <taxon>Arachnida</taxon>
        <taxon>Acari</taxon>
        <taxon>Parasitiformes</taxon>
        <taxon>Ixodida</taxon>
        <taxon>Ixodoidea</taxon>
        <taxon>Ixodidae</taxon>
        <taxon>Rhipicephalinae</taxon>
        <taxon>Rhipicephalus</taxon>
        <taxon>Boophilus</taxon>
    </lineage>
</organism>
<dbReference type="PANTHER" id="PTHR46599">
    <property type="entry name" value="PIGGYBAC TRANSPOSABLE ELEMENT-DERIVED PROTEIN 4"/>
    <property type="match status" value="1"/>
</dbReference>
<proteinExistence type="predicted"/>
<dbReference type="AlphaFoldDB" id="A0A9J6FAR1"/>
<dbReference type="Pfam" id="PF13843">
    <property type="entry name" value="DDE_Tnp_1_7"/>
    <property type="match status" value="1"/>
</dbReference>
<dbReference type="InterPro" id="IPR029526">
    <property type="entry name" value="PGBD"/>
</dbReference>
<keyword evidence="3" id="KW-1185">Reference proteome</keyword>
<evidence type="ECO:0000313" key="3">
    <source>
        <dbReference type="Proteomes" id="UP000821866"/>
    </source>
</evidence>
<feature type="domain" description="PiggyBac transposable element-derived protein" evidence="1">
    <location>
        <begin position="1"/>
        <end position="122"/>
    </location>
</feature>
<evidence type="ECO:0000259" key="1">
    <source>
        <dbReference type="Pfam" id="PF13843"/>
    </source>
</evidence>
<name>A0A9J6FAR1_RHIMP</name>
<dbReference type="VEuPathDB" id="VectorBase:LOC119172817"/>
<dbReference type="Proteomes" id="UP000821866">
    <property type="component" value="Chromosome 1"/>
</dbReference>
<accession>A0A9J6FAR1</accession>
<gene>
    <name evidence="2" type="ORF">HPB51_025544</name>
</gene>